<name>A0A538U4L3_UNCEI</name>
<dbReference type="InterPro" id="IPR037682">
    <property type="entry name" value="TonB_C"/>
</dbReference>
<keyword evidence="7" id="KW-0653">Protein transport</keyword>
<evidence type="ECO:0000256" key="8">
    <source>
        <dbReference type="ARBA" id="ARBA00022989"/>
    </source>
</evidence>
<dbReference type="InterPro" id="IPR006260">
    <property type="entry name" value="TonB/TolA_C"/>
</dbReference>
<keyword evidence="3" id="KW-0813">Transport</keyword>
<comment type="subcellular location">
    <subcellularLocation>
        <location evidence="1">Cell inner membrane</location>
        <topology evidence="1">Single-pass membrane protein</topology>
        <orientation evidence="1">Periplasmic side</orientation>
    </subcellularLocation>
</comment>
<evidence type="ECO:0000313" key="11">
    <source>
        <dbReference type="EMBL" id="TMQ70669.1"/>
    </source>
</evidence>
<proteinExistence type="inferred from homology"/>
<dbReference type="Proteomes" id="UP000319771">
    <property type="component" value="Unassembled WGS sequence"/>
</dbReference>
<feature type="domain" description="TonB C-terminal" evidence="10">
    <location>
        <begin position="22"/>
        <end position="110"/>
    </location>
</feature>
<dbReference type="Pfam" id="PF03544">
    <property type="entry name" value="TonB_C"/>
    <property type="match status" value="1"/>
</dbReference>
<keyword evidence="8" id="KW-1133">Transmembrane helix</keyword>
<reference evidence="11 12" key="1">
    <citation type="journal article" date="2019" name="Nat. Microbiol.">
        <title>Mediterranean grassland soil C-N compound turnover is dependent on rainfall and depth, and is mediated by genomically divergent microorganisms.</title>
        <authorList>
            <person name="Diamond S."/>
            <person name="Andeer P.F."/>
            <person name="Li Z."/>
            <person name="Crits-Christoph A."/>
            <person name="Burstein D."/>
            <person name="Anantharaman K."/>
            <person name="Lane K.R."/>
            <person name="Thomas B.C."/>
            <person name="Pan C."/>
            <person name="Northen T.R."/>
            <person name="Banfield J.F."/>
        </authorList>
    </citation>
    <scope>NUCLEOTIDE SEQUENCE [LARGE SCALE GENOMIC DNA]</scope>
    <source>
        <strain evidence="11">WS_11</strain>
    </source>
</reference>
<accession>A0A538U4L3</accession>
<dbReference type="GO" id="GO:0015031">
    <property type="term" value="P:protein transport"/>
    <property type="evidence" value="ECO:0007669"/>
    <property type="project" value="UniProtKB-KW"/>
</dbReference>
<dbReference type="PROSITE" id="PS52015">
    <property type="entry name" value="TONB_CTD"/>
    <property type="match status" value="1"/>
</dbReference>
<dbReference type="Gene3D" id="3.30.1150.10">
    <property type="match status" value="1"/>
</dbReference>
<evidence type="ECO:0000256" key="7">
    <source>
        <dbReference type="ARBA" id="ARBA00022927"/>
    </source>
</evidence>
<dbReference type="EMBL" id="VBPB01000211">
    <property type="protein sequence ID" value="TMQ70669.1"/>
    <property type="molecule type" value="Genomic_DNA"/>
</dbReference>
<evidence type="ECO:0000256" key="2">
    <source>
        <dbReference type="ARBA" id="ARBA00006555"/>
    </source>
</evidence>
<keyword evidence="4" id="KW-1003">Cell membrane</keyword>
<dbReference type="PANTHER" id="PTHR33446">
    <property type="entry name" value="PROTEIN TONB-RELATED"/>
    <property type="match status" value="1"/>
</dbReference>
<evidence type="ECO:0000256" key="5">
    <source>
        <dbReference type="ARBA" id="ARBA00022519"/>
    </source>
</evidence>
<dbReference type="AlphaFoldDB" id="A0A538U4L3"/>
<evidence type="ECO:0000256" key="6">
    <source>
        <dbReference type="ARBA" id="ARBA00022692"/>
    </source>
</evidence>
<dbReference type="GO" id="GO:0098797">
    <property type="term" value="C:plasma membrane protein complex"/>
    <property type="evidence" value="ECO:0007669"/>
    <property type="project" value="TreeGrafter"/>
</dbReference>
<comment type="similarity">
    <text evidence="2">Belongs to the TonB family.</text>
</comment>
<evidence type="ECO:0000256" key="3">
    <source>
        <dbReference type="ARBA" id="ARBA00022448"/>
    </source>
</evidence>
<dbReference type="PRINTS" id="PR01374">
    <property type="entry name" value="TONBPROTEIN"/>
</dbReference>
<keyword evidence="5" id="KW-0997">Cell inner membrane</keyword>
<evidence type="ECO:0000259" key="10">
    <source>
        <dbReference type="PROSITE" id="PS52015"/>
    </source>
</evidence>
<dbReference type="PANTHER" id="PTHR33446:SF2">
    <property type="entry name" value="PROTEIN TONB"/>
    <property type="match status" value="1"/>
</dbReference>
<dbReference type="InterPro" id="IPR051045">
    <property type="entry name" value="TonB-dependent_transducer"/>
</dbReference>
<dbReference type="GO" id="GO:0055085">
    <property type="term" value="P:transmembrane transport"/>
    <property type="evidence" value="ECO:0007669"/>
    <property type="project" value="InterPro"/>
</dbReference>
<gene>
    <name evidence="11" type="ORF">E6K81_12020</name>
</gene>
<organism evidence="11 12">
    <name type="scientific">Eiseniibacteriota bacterium</name>
    <dbReference type="NCBI Taxonomy" id="2212470"/>
    <lineage>
        <taxon>Bacteria</taxon>
        <taxon>Candidatus Eiseniibacteriota</taxon>
    </lineage>
</organism>
<feature type="non-terminal residue" evidence="11">
    <location>
        <position position="1"/>
    </location>
</feature>
<protein>
    <submittedName>
        <fullName evidence="11">Energy transducer TonB</fullName>
    </submittedName>
</protein>
<evidence type="ECO:0000256" key="4">
    <source>
        <dbReference type="ARBA" id="ARBA00022475"/>
    </source>
</evidence>
<evidence type="ECO:0000313" key="12">
    <source>
        <dbReference type="Proteomes" id="UP000319771"/>
    </source>
</evidence>
<dbReference type="InterPro" id="IPR003538">
    <property type="entry name" value="TonB"/>
</dbReference>
<keyword evidence="6" id="KW-0812">Transmembrane</keyword>
<dbReference type="GO" id="GO:0015891">
    <property type="term" value="P:siderophore transport"/>
    <property type="evidence" value="ECO:0007669"/>
    <property type="project" value="InterPro"/>
</dbReference>
<dbReference type="GO" id="GO:0030288">
    <property type="term" value="C:outer membrane-bounded periplasmic space"/>
    <property type="evidence" value="ECO:0007669"/>
    <property type="project" value="InterPro"/>
</dbReference>
<dbReference type="SUPFAM" id="SSF74653">
    <property type="entry name" value="TolA/TonB C-terminal domain"/>
    <property type="match status" value="1"/>
</dbReference>
<dbReference type="GO" id="GO:0031992">
    <property type="term" value="F:energy transducer activity"/>
    <property type="evidence" value="ECO:0007669"/>
    <property type="project" value="InterPro"/>
</dbReference>
<comment type="caution">
    <text evidence="11">The sequence shown here is derived from an EMBL/GenBank/DDBJ whole genome shotgun (WGS) entry which is preliminary data.</text>
</comment>
<evidence type="ECO:0000256" key="1">
    <source>
        <dbReference type="ARBA" id="ARBA00004383"/>
    </source>
</evidence>
<keyword evidence="9" id="KW-0472">Membrane</keyword>
<sequence>DGDIVVAPPSEEELPKLGDYVYVEELPEAITKVKPDYPEIARSANVDGTVLVQALVGKDGHVKDAKVVKSIPMLDASAVAAVKQWVFKPALSNNEPVAVWVAVPVHFSLN</sequence>
<evidence type="ECO:0000256" key="9">
    <source>
        <dbReference type="ARBA" id="ARBA00023136"/>
    </source>
</evidence>
<dbReference type="NCBIfam" id="TIGR01352">
    <property type="entry name" value="tonB_Cterm"/>
    <property type="match status" value="1"/>
</dbReference>